<reference evidence="1 2" key="1">
    <citation type="journal article" date="2018" name="Sci. Rep.">
        <title>Genomic signatures of local adaptation to the degree of environmental predictability in rotifers.</title>
        <authorList>
            <person name="Franch-Gras L."/>
            <person name="Hahn C."/>
            <person name="Garcia-Roger E.M."/>
            <person name="Carmona M.J."/>
            <person name="Serra M."/>
            <person name="Gomez A."/>
        </authorList>
    </citation>
    <scope>NUCLEOTIDE SEQUENCE [LARGE SCALE GENOMIC DNA]</scope>
    <source>
        <strain evidence="1">HYR1</strain>
    </source>
</reference>
<organism evidence="1 2">
    <name type="scientific">Brachionus plicatilis</name>
    <name type="common">Marine rotifer</name>
    <name type="synonym">Brachionus muelleri</name>
    <dbReference type="NCBI Taxonomy" id="10195"/>
    <lineage>
        <taxon>Eukaryota</taxon>
        <taxon>Metazoa</taxon>
        <taxon>Spiralia</taxon>
        <taxon>Gnathifera</taxon>
        <taxon>Rotifera</taxon>
        <taxon>Eurotatoria</taxon>
        <taxon>Monogononta</taxon>
        <taxon>Pseudotrocha</taxon>
        <taxon>Ploima</taxon>
        <taxon>Brachionidae</taxon>
        <taxon>Brachionus</taxon>
    </lineage>
</organism>
<sequence>MDFASKFKKNNKKGLVKFKTYFQSTMADEKGEDRQEVRTPLYRLPQGLKRIELENLKKPDPSYNKTASSIQIEPSRVQSPKNYTSKMHEKNLSDNTLLKTGQPYTNEILGGNSKHIFSKEKNKIYLENGKTFTKMYQCVYPAEFTAWLNGVKVVETGKPEKPVKGLKKWKKYPELIDNILC</sequence>
<dbReference type="EMBL" id="REGN01000669">
    <property type="protein sequence ID" value="RNA40142.1"/>
    <property type="molecule type" value="Genomic_DNA"/>
</dbReference>
<evidence type="ECO:0000313" key="1">
    <source>
        <dbReference type="EMBL" id="RNA40142.1"/>
    </source>
</evidence>
<dbReference type="Proteomes" id="UP000276133">
    <property type="component" value="Unassembled WGS sequence"/>
</dbReference>
<accession>A0A3M7SWP4</accession>
<dbReference type="AlphaFoldDB" id="A0A3M7SWP4"/>
<keyword evidence="2" id="KW-1185">Reference proteome</keyword>
<name>A0A3M7SWP4_BRAPC</name>
<protein>
    <submittedName>
        <fullName evidence="1">Uncharacterized protein</fullName>
    </submittedName>
</protein>
<comment type="caution">
    <text evidence="1">The sequence shown here is derived from an EMBL/GenBank/DDBJ whole genome shotgun (WGS) entry which is preliminary data.</text>
</comment>
<gene>
    <name evidence="1" type="ORF">BpHYR1_000486</name>
</gene>
<proteinExistence type="predicted"/>
<evidence type="ECO:0000313" key="2">
    <source>
        <dbReference type="Proteomes" id="UP000276133"/>
    </source>
</evidence>